<keyword evidence="1" id="KW-0812">Transmembrane</keyword>
<keyword evidence="1" id="KW-0472">Membrane</keyword>
<dbReference type="EMBL" id="MK072295">
    <property type="protein sequence ID" value="AYV81694.1"/>
    <property type="molecule type" value="Genomic_DNA"/>
</dbReference>
<accession>A0A3G5A5B1</accession>
<gene>
    <name evidence="2" type="ORF">Harvfovirus53_4</name>
</gene>
<evidence type="ECO:0008006" key="3">
    <source>
        <dbReference type="Google" id="ProtNLM"/>
    </source>
</evidence>
<evidence type="ECO:0000313" key="2">
    <source>
        <dbReference type="EMBL" id="AYV81694.1"/>
    </source>
</evidence>
<feature type="transmembrane region" description="Helical" evidence="1">
    <location>
        <begin position="153"/>
        <end position="173"/>
    </location>
</feature>
<name>A0A3G5A5B1_9VIRU</name>
<reference evidence="2" key="1">
    <citation type="submission" date="2018-10" db="EMBL/GenBank/DDBJ databases">
        <title>Hidden diversity of soil giant viruses.</title>
        <authorList>
            <person name="Schulz F."/>
            <person name="Alteio L."/>
            <person name="Goudeau D."/>
            <person name="Ryan E.M."/>
            <person name="Malmstrom R.R."/>
            <person name="Blanchard J."/>
            <person name="Woyke T."/>
        </authorList>
    </citation>
    <scope>NUCLEOTIDE SEQUENCE</scope>
    <source>
        <strain evidence="2">HAV1</strain>
    </source>
</reference>
<feature type="transmembrane region" description="Helical" evidence="1">
    <location>
        <begin position="98"/>
        <end position="117"/>
    </location>
</feature>
<keyword evidence="1" id="KW-1133">Transmembrane helix</keyword>
<feature type="transmembrane region" description="Helical" evidence="1">
    <location>
        <begin position="129"/>
        <end position="147"/>
    </location>
</feature>
<sequence>MSVCRVCKNPDPYLVAPCHCSSEDKYIHTHCIKSLQCAKCNYKYISAYKRSYIYYFFTEDCFGEIVTNMIIFAMLVTMMFFPKLQSYLKAYQNAPNNISIIAILMVTDAVVFFGFVRTADQLFPLIPESITLVISLLTTITSSNHILENNHSTTSYLILITYAASIILGLGQINRALSQKIRDDYYEYQDEIRTQIQNIKLS</sequence>
<proteinExistence type="predicted"/>
<evidence type="ECO:0000256" key="1">
    <source>
        <dbReference type="SAM" id="Phobius"/>
    </source>
</evidence>
<feature type="transmembrane region" description="Helical" evidence="1">
    <location>
        <begin position="52"/>
        <end position="78"/>
    </location>
</feature>
<protein>
    <recommendedName>
        <fullName evidence="3">RING-CH-type domain-containing protein</fullName>
    </recommendedName>
</protein>
<organism evidence="2">
    <name type="scientific">Harvfovirus sp</name>
    <dbReference type="NCBI Taxonomy" id="2487768"/>
    <lineage>
        <taxon>Viruses</taxon>
        <taxon>Varidnaviria</taxon>
        <taxon>Bamfordvirae</taxon>
        <taxon>Nucleocytoviricota</taxon>
        <taxon>Megaviricetes</taxon>
        <taxon>Imitervirales</taxon>
        <taxon>Mimiviridae</taxon>
        <taxon>Klosneuvirinae</taxon>
    </lineage>
</organism>